<evidence type="ECO:0000313" key="1">
    <source>
        <dbReference type="EMBL" id="KAK2950893.1"/>
    </source>
</evidence>
<accession>A0ABQ9XEJ7</accession>
<gene>
    <name evidence="1" type="ORF">BLNAU_14195</name>
</gene>
<name>A0ABQ9XEJ7_9EUKA</name>
<sequence length="144" mass="16074">MFPIVKAVIPHAHTRSIFIAISTSPATSTVMTSHQSVALRLSPSTHSSHLIRKLVRVSVQPKLARHSPIPVARSLPPSLNLIRALCVVSLSNFQLTAAQPHQQSIGKQEGLWEEWRAAGQLWNGHRLCRLLYDVKHSSLIVFFY</sequence>
<keyword evidence="2" id="KW-1185">Reference proteome</keyword>
<dbReference type="Proteomes" id="UP001281761">
    <property type="component" value="Unassembled WGS sequence"/>
</dbReference>
<organism evidence="1 2">
    <name type="scientific">Blattamonas nauphoetae</name>
    <dbReference type="NCBI Taxonomy" id="2049346"/>
    <lineage>
        <taxon>Eukaryota</taxon>
        <taxon>Metamonada</taxon>
        <taxon>Preaxostyla</taxon>
        <taxon>Oxymonadida</taxon>
        <taxon>Blattamonas</taxon>
    </lineage>
</organism>
<protein>
    <submittedName>
        <fullName evidence="1">Uncharacterized protein</fullName>
    </submittedName>
</protein>
<reference evidence="1 2" key="1">
    <citation type="journal article" date="2022" name="bioRxiv">
        <title>Genomics of Preaxostyla Flagellates Illuminates Evolutionary Transitions and the Path Towards Mitochondrial Loss.</title>
        <authorList>
            <person name="Novak L.V.F."/>
            <person name="Treitli S.C."/>
            <person name="Pyrih J."/>
            <person name="Halakuc P."/>
            <person name="Pipaliya S.V."/>
            <person name="Vacek V."/>
            <person name="Brzon O."/>
            <person name="Soukal P."/>
            <person name="Eme L."/>
            <person name="Dacks J.B."/>
            <person name="Karnkowska A."/>
            <person name="Elias M."/>
            <person name="Hampl V."/>
        </authorList>
    </citation>
    <scope>NUCLEOTIDE SEQUENCE [LARGE SCALE GENOMIC DNA]</scope>
    <source>
        <strain evidence="1">NAU3</strain>
        <tissue evidence="1">Gut</tissue>
    </source>
</reference>
<evidence type="ECO:0000313" key="2">
    <source>
        <dbReference type="Proteomes" id="UP001281761"/>
    </source>
</evidence>
<proteinExistence type="predicted"/>
<dbReference type="EMBL" id="JARBJD010000128">
    <property type="protein sequence ID" value="KAK2950893.1"/>
    <property type="molecule type" value="Genomic_DNA"/>
</dbReference>
<comment type="caution">
    <text evidence="1">The sequence shown here is derived from an EMBL/GenBank/DDBJ whole genome shotgun (WGS) entry which is preliminary data.</text>
</comment>